<dbReference type="RefSeq" id="XP_004349016.1">
    <property type="nucleotide sequence ID" value="XM_004348966.2"/>
</dbReference>
<feature type="compositionally biased region" description="Basic residues" evidence="4">
    <location>
        <begin position="436"/>
        <end position="445"/>
    </location>
</feature>
<evidence type="ECO:0000256" key="1">
    <source>
        <dbReference type="ARBA" id="ARBA00002550"/>
    </source>
</evidence>
<feature type="compositionally biased region" description="Low complexity" evidence="4">
    <location>
        <begin position="408"/>
        <end position="426"/>
    </location>
</feature>
<reference evidence="7" key="1">
    <citation type="submission" date="2011-02" db="EMBL/GenBank/DDBJ databases">
        <title>The Genome Sequence of Capsaspora owczarzaki ATCC 30864.</title>
        <authorList>
            <person name="Russ C."/>
            <person name="Cuomo C."/>
            <person name="Burger G."/>
            <person name="Gray M.W."/>
            <person name="Holland P.W.H."/>
            <person name="King N."/>
            <person name="Lang F.B.F."/>
            <person name="Roger A.J."/>
            <person name="Ruiz-Trillo I."/>
            <person name="Young S.K."/>
            <person name="Zeng Q."/>
            <person name="Gargeya S."/>
            <person name="Alvarado L."/>
            <person name="Berlin A."/>
            <person name="Chapman S.B."/>
            <person name="Chen Z."/>
            <person name="Freedman E."/>
            <person name="Gellesch M."/>
            <person name="Goldberg J."/>
            <person name="Griggs A."/>
            <person name="Gujja S."/>
            <person name="Heilman E."/>
            <person name="Heiman D."/>
            <person name="Howarth C."/>
            <person name="Mehta T."/>
            <person name="Neiman D."/>
            <person name="Pearson M."/>
            <person name="Roberts A."/>
            <person name="Saif S."/>
            <person name="Shea T."/>
            <person name="Shenoy N."/>
            <person name="Sisk P."/>
            <person name="Stolte C."/>
            <person name="Sykes S."/>
            <person name="White J."/>
            <person name="Yandava C."/>
            <person name="Haas B."/>
            <person name="Nusbaum C."/>
            <person name="Birren B."/>
        </authorList>
    </citation>
    <scope>NUCLEOTIDE SEQUENCE</scope>
    <source>
        <strain evidence="7">ATCC 30864</strain>
    </source>
</reference>
<evidence type="ECO:0000313" key="6">
    <source>
        <dbReference type="EMBL" id="KJE91074.1"/>
    </source>
</evidence>
<dbReference type="SUPFAM" id="SSF48452">
    <property type="entry name" value="TPR-like"/>
    <property type="match status" value="2"/>
</dbReference>
<dbReference type="STRING" id="595528.A0A0D2X1M6"/>
<keyword evidence="3" id="KW-0802">TPR repeat</keyword>
<comment type="function">
    <text evidence="1">Involved in endocytosis.</text>
</comment>
<feature type="region of interest" description="Disordered" evidence="4">
    <location>
        <begin position="915"/>
        <end position="948"/>
    </location>
</feature>
<dbReference type="Pfam" id="PF13181">
    <property type="entry name" value="TPR_8"/>
    <property type="match status" value="1"/>
</dbReference>
<dbReference type="OrthoDB" id="29013at2759"/>
<proteinExistence type="inferred from homology"/>
<dbReference type="SMART" id="SM00028">
    <property type="entry name" value="TPR"/>
    <property type="match status" value="7"/>
</dbReference>
<dbReference type="Proteomes" id="UP000008743">
    <property type="component" value="Unassembled WGS sequence"/>
</dbReference>
<feature type="repeat" description="TPR" evidence="3">
    <location>
        <begin position="1003"/>
        <end position="1036"/>
    </location>
</feature>
<feature type="compositionally biased region" description="Low complexity" evidence="4">
    <location>
        <begin position="922"/>
        <end position="943"/>
    </location>
</feature>
<dbReference type="PANTHER" id="PTHR23083:SF464">
    <property type="entry name" value="TETRATRICOPEPTIDE REPEAT DOMAIN 7, ISOFORM A"/>
    <property type="match status" value="1"/>
</dbReference>
<name>A0A0D2X1M6_CAPO3</name>
<dbReference type="InterPro" id="IPR019734">
    <property type="entry name" value="TPR_rpt"/>
</dbReference>
<dbReference type="PANTHER" id="PTHR23083">
    <property type="entry name" value="TETRATRICOPEPTIDE REPEAT PROTEIN, TPR"/>
    <property type="match status" value="1"/>
</dbReference>
<evidence type="ECO:0000313" key="7">
    <source>
        <dbReference type="Proteomes" id="UP000008743"/>
    </source>
</evidence>
<protein>
    <recommendedName>
        <fullName evidence="5">Tetratricopeptide repeat protein 7 N-terminal domain-containing protein</fullName>
    </recommendedName>
</protein>
<feature type="domain" description="Tetratricopeptide repeat protein 7 N-terminal" evidence="5">
    <location>
        <begin position="110"/>
        <end position="369"/>
    </location>
</feature>
<feature type="region of interest" description="Disordered" evidence="4">
    <location>
        <begin position="408"/>
        <end position="533"/>
    </location>
</feature>
<dbReference type="InterPro" id="IPR045819">
    <property type="entry name" value="TTC7_N"/>
</dbReference>
<accession>A0A0D2X1M6</accession>
<feature type="compositionally biased region" description="Low complexity" evidence="4">
    <location>
        <begin position="469"/>
        <end position="520"/>
    </location>
</feature>
<evidence type="ECO:0000256" key="2">
    <source>
        <dbReference type="ARBA" id="ARBA00038251"/>
    </source>
</evidence>
<dbReference type="eggNOG" id="KOG4162">
    <property type="taxonomic scope" value="Eukaryota"/>
</dbReference>
<evidence type="ECO:0000256" key="4">
    <source>
        <dbReference type="SAM" id="MobiDB-lite"/>
    </source>
</evidence>
<dbReference type="InterPro" id="IPR011990">
    <property type="entry name" value="TPR-like_helical_dom_sf"/>
</dbReference>
<sequence length="1116" mass="118552">MSAVKATPKTIAQLQSDIERVRLAGHWTAIPELVERHERTLPNDVEPRELLIGERFLVQHRQAFFQNLLAAHGSVVSWATSGLTPGMQLTTAGSGADAAAAATPKASVLSSSYSPLRASLAEAIPHLERAASQQRKEDSSVMVEAQLVLAQVYYSLGDSTSCERVFGRLDLEEIFSDLDALNRRTAMLGAEALVCRGLVKERLASAGTASPAEAAELQREALKYFNRAVLIATKKFPASPGNIGFEGVMTTALFRVPALYLEADNVSKCIETLRRIIRLPLVSQTSTRQLAMRRLSDVLLYTTCETTYTRAQTLATNASLAPATTGKGHSRSLSTGNRSISQDSTAVPGDEVEDALLLLLLEEVALQQAIEVASATAAAAAEAEDARKKAEAAAAALAASNQAIAAASDANGGSSNRSSSSQTAPATPNSKDAKGKGKQSTKANRKSASVAPEQLPMQPLGTQPPSATSSAIGAPSSEAPASSSATVPQASESTTATTDASSAAGVAAASATGATSSSTTEFPLENRGSSLESIPMLTVTATNGETDMAHQPTLLEVAEVKAGDATTVSTTGPVDHHQHVSVVAHQLEPPKHTALTRLDHPMLPKLYEAIVSVYDRIAILCSRRKLFGVLVGIYERSLKFSYRNSHLWLQFALVLLSAGHYRRASHVLCEACQLHPGADASHMHRTPADVVPLLLGASVCFNSLDDTTTALEFAFAASSVVTRKQQPLDVKTYQVIGLSYRAKASHARFAADRKGFQTAALQALHKAHLLDKGDANIARHLALAYADIREMPLAIRYCQLAIQLNPGDHDALHLMALILSSQREYGKAIQICDAVLATQPAAFAVLLTKASLQLEHLGALVALDTYAHMLKQWRDLYLTLVTSGTSGALPRSSSRLLHKLVADGRSTVHKLGGLSATDQDGEASTAQGAASSSAGGNEAASSRAGDDGSTVGGANSVNTAAALHQGWLILIWVHIAKTFITLEKYADAAACLKEAKSLYPLLESYYFITGLVAEKKRLYADAALEFERALAIKPDHLEALIHMGIVAREQGDLVVAEKFLTEATLVDTSSHVAWHNLGTVLQLQQQHDRAVECFLLAVDLESTAPIVPFSNISSYL</sequence>
<evidence type="ECO:0000256" key="3">
    <source>
        <dbReference type="PROSITE-ProRule" id="PRU00339"/>
    </source>
</evidence>
<dbReference type="Pfam" id="PF19440">
    <property type="entry name" value="TTC7_N"/>
    <property type="match status" value="1"/>
</dbReference>
<dbReference type="PROSITE" id="PS50005">
    <property type="entry name" value="TPR"/>
    <property type="match status" value="1"/>
</dbReference>
<dbReference type="InterPro" id="IPR051722">
    <property type="entry name" value="Endocytosis_PI4K-reg_protein"/>
</dbReference>
<keyword evidence="7" id="KW-1185">Reference proteome</keyword>
<dbReference type="EMBL" id="KE346362">
    <property type="protein sequence ID" value="KJE91074.1"/>
    <property type="molecule type" value="Genomic_DNA"/>
</dbReference>
<organism evidence="6 7">
    <name type="scientific">Capsaspora owczarzaki (strain ATCC 30864)</name>
    <dbReference type="NCBI Taxonomy" id="595528"/>
    <lineage>
        <taxon>Eukaryota</taxon>
        <taxon>Filasterea</taxon>
        <taxon>Capsaspora</taxon>
    </lineage>
</organism>
<dbReference type="Gene3D" id="1.25.40.10">
    <property type="entry name" value="Tetratricopeptide repeat domain"/>
    <property type="match status" value="2"/>
</dbReference>
<feature type="compositionally biased region" description="Polar residues" evidence="4">
    <location>
        <begin position="331"/>
        <end position="345"/>
    </location>
</feature>
<evidence type="ECO:0000259" key="5">
    <source>
        <dbReference type="Pfam" id="PF19440"/>
    </source>
</evidence>
<comment type="similarity">
    <text evidence="2">Belongs to the YPP1 family.</text>
</comment>
<dbReference type="InParanoid" id="A0A0D2X1M6"/>
<gene>
    <name evidence="6" type="ORF">CAOG_002266</name>
</gene>
<dbReference type="AlphaFoldDB" id="A0A0D2X1M6"/>
<dbReference type="PhylomeDB" id="A0A0D2X1M6"/>
<feature type="region of interest" description="Disordered" evidence="4">
    <location>
        <begin position="321"/>
        <end position="347"/>
    </location>
</feature>